<dbReference type="EMBL" id="CP010586">
    <property type="protein sequence ID" value="AKP75816.1"/>
    <property type="molecule type" value="Genomic_DNA"/>
</dbReference>
<name>A0A806TX51_PRIMG</name>
<organism evidence="1 2">
    <name type="scientific">Priestia megaterium Q3</name>
    <dbReference type="NCBI Taxonomy" id="1452722"/>
    <lineage>
        <taxon>Bacteria</taxon>
        <taxon>Bacillati</taxon>
        <taxon>Bacillota</taxon>
        <taxon>Bacilli</taxon>
        <taxon>Bacillales</taxon>
        <taxon>Bacillaceae</taxon>
        <taxon>Priestia</taxon>
    </lineage>
</organism>
<protein>
    <submittedName>
        <fullName evidence="1">Uncharacterized protein</fullName>
    </submittedName>
</protein>
<accession>A0A806TX51</accession>
<dbReference type="AlphaFoldDB" id="A0A806TX51"/>
<proteinExistence type="predicted"/>
<dbReference type="Proteomes" id="UP000036410">
    <property type="component" value="Chromosome"/>
</dbReference>
<evidence type="ECO:0000313" key="1">
    <source>
        <dbReference type="EMBL" id="AKP75816.1"/>
    </source>
</evidence>
<evidence type="ECO:0000313" key="2">
    <source>
        <dbReference type="Proteomes" id="UP000036410"/>
    </source>
</evidence>
<reference evidence="1 2" key="1">
    <citation type="submission" date="2015-01" db="EMBL/GenBank/DDBJ databases">
        <title>Genome sequence of bacillus megaterium Q3.</title>
        <authorList>
            <person name="Wang Y."/>
            <person name="Luo K."/>
            <person name="Bai L."/>
            <person name="Luo F."/>
        </authorList>
    </citation>
    <scope>NUCLEOTIDE SEQUENCE [LARGE SCALE GENOMIC DNA]</scope>
    <source>
        <strain evidence="1 2">Q3</strain>
    </source>
</reference>
<dbReference type="RefSeq" id="WP_049162977.1">
    <property type="nucleotide sequence ID" value="NZ_CP010586.1"/>
</dbReference>
<sequence>MCILCGEFIMQVHWTDYTDSTDTEITVGNQQRIRQRSRLHRANLCNQLLSHYRLTLEEWNGSKFILRDAKGNAEIVHDLGTIWHHVEAMIGYPIDPLDGSLLDKIAERSSAQ</sequence>
<gene>
    <name evidence="1" type="ORF">AS52_00851</name>
</gene>